<dbReference type="SUPFAM" id="SSF53328">
    <property type="entry name" value="Formyltransferase"/>
    <property type="match status" value="1"/>
</dbReference>
<dbReference type="GO" id="GO:0004644">
    <property type="term" value="F:phosphoribosylglycinamide formyltransferase activity"/>
    <property type="evidence" value="ECO:0007669"/>
    <property type="project" value="UniProtKB-EC"/>
</dbReference>
<evidence type="ECO:0000256" key="1">
    <source>
        <dbReference type="ARBA" id="ARBA00005054"/>
    </source>
</evidence>
<dbReference type="Pfam" id="PF00551">
    <property type="entry name" value="Formyl_trans_N"/>
    <property type="match status" value="1"/>
</dbReference>
<keyword evidence="3 6" id="KW-0808">Transferase</keyword>
<comment type="caution">
    <text evidence="6">The sequence shown here is derived from an EMBL/GenBank/DDBJ whole genome shotgun (WGS) entry which is preliminary data.</text>
</comment>
<accession>A0A7C3V328</accession>
<proteinExistence type="predicted"/>
<dbReference type="EC" id="2.1.2.2" evidence="2"/>
<sequence>MDKTNPYILVFASGTKTGGGSGFEAMVRASRTRPPILDAWICGVVTNHCNGGVWHKAKALGVPCRYWAGPYTARGYRNFARYFEADYIMLSGWLKLAAGLDPARTVNIHPGPLPGFGGPNLYGRHVHEAVLAAYRRGEITHSAVTMHFVDEAYDRGPVFFVHPVPIEPDDTPETLAAKVNRAEHEWQPRVLNYVVHGQVRLAGGEVVYETAELKRLLRPELARL</sequence>
<evidence type="ECO:0000256" key="4">
    <source>
        <dbReference type="ARBA" id="ARBA00022755"/>
    </source>
</evidence>
<organism evidence="6">
    <name type="scientific">Desulfobacca acetoxidans</name>
    <dbReference type="NCBI Taxonomy" id="60893"/>
    <lineage>
        <taxon>Bacteria</taxon>
        <taxon>Pseudomonadati</taxon>
        <taxon>Thermodesulfobacteriota</taxon>
        <taxon>Desulfobaccia</taxon>
        <taxon>Desulfobaccales</taxon>
        <taxon>Desulfobaccaceae</taxon>
        <taxon>Desulfobacca</taxon>
    </lineage>
</organism>
<dbReference type="Gene3D" id="3.40.50.170">
    <property type="entry name" value="Formyl transferase, N-terminal domain"/>
    <property type="match status" value="1"/>
</dbReference>
<gene>
    <name evidence="6" type="ORF">ENW96_06485</name>
</gene>
<protein>
    <recommendedName>
        <fullName evidence="2">phosphoribosylglycinamide formyltransferase 1</fullName>
        <ecNumber evidence="2">2.1.2.2</ecNumber>
    </recommendedName>
</protein>
<keyword evidence="4" id="KW-0658">Purine biosynthesis</keyword>
<reference evidence="6" key="1">
    <citation type="journal article" date="2020" name="mSystems">
        <title>Genome- and Community-Level Interaction Insights into Carbon Utilization and Element Cycling Functions of Hydrothermarchaeota in Hydrothermal Sediment.</title>
        <authorList>
            <person name="Zhou Z."/>
            <person name="Liu Y."/>
            <person name="Xu W."/>
            <person name="Pan J."/>
            <person name="Luo Z.H."/>
            <person name="Li M."/>
        </authorList>
    </citation>
    <scope>NUCLEOTIDE SEQUENCE [LARGE SCALE GENOMIC DNA]</scope>
    <source>
        <strain evidence="6">SpSt-897</strain>
    </source>
</reference>
<dbReference type="EMBL" id="DTMF01000164">
    <property type="protein sequence ID" value="HGF34022.1"/>
    <property type="molecule type" value="Genomic_DNA"/>
</dbReference>
<comment type="pathway">
    <text evidence="1">Purine metabolism; IMP biosynthesis via de novo pathway; N(2)-formyl-N(1)-(5-phospho-D-ribosyl)glycinamide from N(1)-(5-phospho-D-ribosyl)glycinamide (10-formyl THF route): step 1/1.</text>
</comment>
<evidence type="ECO:0000256" key="3">
    <source>
        <dbReference type="ARBA" id="ARBA00022679"/>
    </source>
</evidence>
<evidence type="ECO:0000259" key="5">
    <source>
        <dbReference type="Pfam" id="PF00551"/>
    </source>
</evidence>
<evidence type="ECO:0000313" key="6">
    <source>
        <dbReference type="EMBL" id="HGF34022.1"/>
    </source>
</evidence>
<dbReference type="InterPro" id="IPR036477">
    <property type="entry name" value="Formyl_transf_N_sf"/>
</dbReference>
<dbReference type="GO" id="GO:0006189">
    <property type="term" value="P:'de novo' IMP biosynthetic process"/>
    <property type="evidence" value="ECO:0007669"/>
    <property type="project" value="TreeGrafter"/>
</dbReference>
<feature type="domain" description="Formyl transferase N-terminal" evidence="5">
    <location>
        <begin position="18"/>
        <end position="191"/>
    </location>
</feature>
<dbReference type="GO" id="GO:0005737">
    <property type="term" value="C:cytoplasm"/>
    <property type="evidence" value="ECO:0007669"/>
    <property type="project" value="TreeGrafter"/>
</dbReference>
<dbReference type="PANTHER" id="PTHR43369">
    <property type="entry name" value="PHOSPHORIBOSYLGLYCINAMIDE FORMYLTRANSFERASE"/>
    <property type="match status" value="1"/>
</dbReference>
<name>A0A7C3V328_9BACT</name>
<dbReference type="AlphaFoldDB" id="A0A7C3V328"/>
<evidence type="ECO:0000256" key="2">
    <source>
        <dbReference type="ARBA" id="ARBA00012254"/>
    </source>
</evidence>
<dbReference type="PANTHER" id="PTHR43369:SF2">
    <property type="entry name" value="PHOSPHORIBOSYLGLYCINAMIDE FORMYLTRANSFERASE"/>
    <property type="match status" value="1"/>
</dbReference>
<dbReference type="InterPro" id="IPR002376">
    <property type="entry name" value="Formyl_transf_N"/>
</dbReference>